<name>A0A382KKU7_9ZZZZ</name>
<evidence type="ECO:0000259" key="4">
    <source>
        <dbReference type="PROSITE" id="PS51007"/>
    </source>
</evidence>
<organism evidence="5">
    <name type="scientific">marine metagenome</name>
    <dbReference type="NCBI Taxonomy" id="408172"/>
    <lineage>
        <taxon>unclassified sequences</taxon>
        <taxon>metagenomes</taxon>
        <taxon>ecological metagenomes</taxon>
    </lineage>
</organism>
<evidence type="ECO:0000313" key="5">
    <source>
        <dbReference type="EMBL" id="SVC25100.1"/>
    </source>
</evidence>
<feature type="domain" description="Cytochrome c" evidence="4">
    <location>
        <begin position="76"/>
        <end position="162"/>
    </location>
</feature>
<dbReference type="AlphaFoldDB" id="A0A382KKU7"/>
<sequence length="164" mass="17828">MLLVISQIPLAWSLPWNKDFVDQLAIKAQEGVAPLEPGSIPVVGGETLPTPITEAEQDAAKDDAVSILNPVPSTAESLALGKSLYEITCLVCHGESGAGDGPVGLKFVTKAPVDLNEDYTQDQADGQLFFTITRGRALMPYYRDALNIEERWHVVNYVKQEFGN</sequence>
<dbReference type="PANTHER" id="PTHR40394:SF2">
    <property type="entry name" value="QUINOL:CYTOCHROME C OXIDOREDUCTASE MEMBRANE PROTEIN"/>
    <property type="match status" value="1"/>
</dbReference>
<dbReference type="GO" id="GO:0009055">
    <property type="term" value="F:electron transfer activity"/>
    <property type="evidence" value="ECO:0007669"/>
    <property type="project" value="InterPro"/>
</dbReference>
<dbReference type="GO" id="GO:0020037">
    <property type="term" value="F:heme binding"/>
    <property type="evidence" value="ECO:0007669"/>
    <property type="project" value="InterPro"/>
</dbReference>
<proteinExistence type="predicted"/>
<dbReference type="InterPro" id="IPR009056">
    <property type="entry name" value="Cyt_c-like_dom"/>
</dbReference>
<reference evidence="5" key="1">
    <citation type="submission" date="2018-05" db="EMBL/GenBank/DDBJ databases">
        <authorList>
            <person name="Lanie J.A."/>
            <person name="Ng W.-L."/>
            <person name="Kazmierczak K.M."/>
            <person name="Andrzejewski T.M."/>
            <person name="Davidsen T.M."/>
            <person name="Wayne K.J."/>
            <person name="Tettelin H."/>
            <person name="Glass J.I."/>
            <person name="Rusch D."/>
            <person name="Podicherti R."/>
            <person name="Tsui H.-C.T."/>
            <person name="Winkler M.E."/>
        </authorList>
    </citation>
    <scope>NUCLEOTIDE SEQUENCE</scope>
</reference>
<gene>
    <name evidence="5" type="ORF">METZ01_LOCUS277954</name>
</gene>
<keyword evidence="2" id="KW-0479">Metal-binding</keyword>
<dbReference type="SUPFAM" id="SSF46626">
    <property type="entry name" value="Cytochrome c"/>
    <property type="match status" value="1"/>
</dbReference>
<dbReference type="Gene3D" id="1.10.760.10">
    <property type="entry name" value="Cytochrome c-like domain"/>
    <property type="match status" value="1"/>
</dbReference>
<dbReference type="GO" id="GO:0046872">
    <property type="term" value="F:metal ion binding"/>
    <property type="evidence" value="ECO:0007669"/>
    <property type="project" value="UniProtKB-KW"/>
</dbReference>
<evidence type="ECO:0000256" key="1">
    <source>
        <dbReference type="ARBA" id="ARBA00022617"/>
    </source>
</evidence>
<dbReference type="InterPro" id="IPR036909">
    <property type="entry name" value="Cyt_c-like_dom_sf"/>
</dbReference>
<dbReference type="EMBL" id="UINC01081345">
    <property type="protein sequence ID" value="SVC25100.1"/>
    <property type="molecule type" value="Genomic_DNA"/>
</dbReference>
<evidence type="ECO:0000256" key="2">
    <source>
        <dbReference type="ARBA" id="ARBA00022723"/>
    </source>
</evidence>
<dbReference type="PANTHER" id="PTHR40394">
    <property type="entry name" value="LIPOPROTEIN-RELATED"/>
    <property type="match status" value="1"/>
</dbReference>
<keyword evidence="1" id="KW-0349">Heme</keyword>
<protein>
    <recommendedName>
        <fullName evidence="4">Cytochrome c domain-containing protein</fullName>
    </recommendedName>
</protein>
<dbReference type="Pfam" id="PF13442">
    <property type="entry name" value="Cytochrome_CBB3"/>
    <property type="match status" value="1"/>
</dbReference>
<dbReference type="PROSITE" id="PS51007">
    <property type="entry name" value="CYTC"/>
    <property type="match status" value="1"/>
</dbReference>
<accession>A0A382KKU7</accession>
<keyword evidence="3" id="KW-0408">Iron</keyword>
<evidence type="ECO:0000256" key="3">
    <source>
        <dbReference type="ARBA" id="ARBA00023004"/>
    </source>
</evidence>